<proteinExistence type="predicted"/>
<accession>A0A846TNF2</accession>
<feature type="transmembrane region" description="Helical" evidence="1">
    <location>
        <begin position="44"/>
        <end position="65"/>
    </location>
</feature>
<name>A0A846TNF2_9BACI</name>
<evidence type="ECO:0000313" key="2">
    <source>
        <dbReference type="EMBL" id="NKE08319.1"/>
    </source>
</evidence>
<keyword evidence="1" id="KW-0812">Transmembrane</keyword>
<protein>
    <submittedName>
        <fullName evidence="2">Uncharacterized protein</fullName>
    </submittedName>
</protein>
<dbReference type="AlphaFoldDB" id="A0A846TNF2"/>
<reference evidence="2 3" key="1">
    <citation type="submission" date="2020-03" db="EMBL/GenBank/DDBJ databases">
        <authorList>
            <person name="Sun Q."/>
        </authorList>
    </citation>
    <scope>NUCLEOTIDE SEQUENCE [LARGE SCALE GENOMIC DNA]</scope>
    <source>
        <strain evidence="2 3">KACC 21451</strain>
    </source>
</reference>
<sequence>MKKSFELEDHFRSLNQIPRSEIQKRKTYNTILQTGRKQMPNQCLANWTGSLLTFVMILVCGAYLLTEIQAPAQNGSASLHSSEIVAESEAVITYLTKSDSADHFNLHSNLTRKGILIVDEPGWLEIMNSTVNGQNNVKDAPEMKSAYDLLLIYEGKKPDKCKVWISKNQVYIKRMKENKVYKVEESQAPKVIAMIDDMEKQVQF</sequence>
<dbReference type="EMBL" id="JAAVUM010000036">
    <property type="protein sequence ID" value="NKE08319.1"/>
    <property type="molecule type" value="Genomic_DNA"/>
</dbReference>
<evidence type="ECO:0000256" key="1">
    <source>
        <dbReference type="SAM" id="Phobius"/>
    </source>
</evidence>
<evidence type="ECO:0000313" key="3">
    <source>
        <dbReference type="Proteomes" id="UP000587942"/>
    </source>
</evidence>
<keyword evidence="1" id="KW-1133">Transmembrane helix</keyword>
<comment type="caution">
    <text evidence="2">The sequence shown here is derived from an EMBL/GenBank/DDBJ whole genome shotgun (WGS) entry which is preliminary data.</text>
</comment>
<dbReference type="Proteomes" id="UP000587942">
    <property type="component" value="Unassembled WGS sequence"/>
</dbReference>
<dbReference type="RefSeq" id="WP_167834666.1">
    <property type="nucleotide sequence ID" value="NZ_JAAVUM010000036.1"/>
</dbReference>
<keyword evidence="1" id="KW-0472">Membrane</keyword>
<organism evidence="2 3">
    <name type="scientific">Mesobacillus selenatarsenatis</name>
    <dbReference type="NCBI Taxonomy" id="388741"/>
    <lineage>
        <taxon>Bacteria</taxon>
        <taxon>Bacillati</taxon>
        <taxon>Bacillota</taxon>
        <taxon>Bacilli</taxon>
        <taxon>Bacillales</taxon>
        <taxon>Bacillaceae</taxon>
        <taxon>Mesobacillus</taxon>
    </lineage>
</organism>
<gene>
    <name evidence="2" type="ORF">GWK17_23080</name>
</gene>